<accession>A0ABT1EZY6</accession>
<evidence type="ECO:0000313" key="2">
    <source>
        <dbReference type="Proteomes" id="UP001523528"/>
    </source>
</evidence>
<dbReference type="EMBL" id="JAMYZZ010000011">
    <property type="protein sequence ID" value="MCP1258518.1"/>
    <property type="molecule type" value="Genomic_DNA"/>
</dbReference>
<evidence type="ECO:0000313" key="1">
    <source>
        <dbReference type="EMBL" id="MCP1258518.1"/>
    </source>
</evidence>
<dbReference type="Proteomes" id="UP001523528">
    <property type="component" value="Unassembled WGS sequence"/>
</dbReference>
<keyword evidence="2" id="KW-1185">Reference proteome</keyword>
<gene>
    <name evidence="1" type="ORF">NKW50_07930</name>
</gene>
<comment type="caution">
    <text evidence="1">The sequence shown here is derived from an EMBL/GenBank/DDBJ whole genome shotgun (WGS) entry which is preliminary data.</text>
</comment>
<dbReference type="RefSeq" id="WP_253543864.1">
    <property type="nucleotide sequence ID" value="NZ_JAMYZY010000023.1"/>
</dbReference>
<protein>
    <submittedName>
        <fullName evidence="1">Uncharacterized protein</fullName>
    </submittedName>
</protein>
<proteinExistence type="predicted"/>
<name>A0ABT1EZY6_9PROT</name>
<reference evidence="1 2" key="1">
    <citation type="submission" date="2022-06" db="EMBL/GenBank/DDBJ databases">
        <title>Acetobacer genomes from food samples.</title>
        <authorList>
            <person name="Sombolestani A."/>
        </authorList>
    </citation>
    <scope>NUCLEOTIDE SEQUENCE [LARGE SCALE GENOMIC DNA]</scope>
    <source>
        <strain evidence="1 2">R-83285</strain>
    </source>
</reference>
<organism evidence="1 2">
    <name type="scientific">Acetobacter lambici</name>
    <dbReference type="NCBI Taxonomy" id="1332824"/>
    <lineage>
        <taxon>Bacteria</taxon>
        <taxon>Pseudomonadati</taxon>
        <taxon>Pseudomonadota</taxon>
        <taxon>Alphaproteobacteria</taxon>
        <taxon>Acetobacterales</taxon>
        <taxon>Acetobacteraceae</taxon>
        <taxon>Acetobacter</taxon>
    </lineage>
</organism>
<sequence length="82" mass="9350">MMDIETNTPEDLEAENDLIASIAASWSEYMHLHSRRLSPDMRLRTIECMERAVRYLADSERTQAGFRSRAARGEAHLLEGVA</sequence>